<dbReference type="Gene3D" id="3.90.950.20">
    <property type="entry name" value="CinA-like"/>
    <property type="match status" value="1"/>
</dbReference>
<dbReference type="InterPro" id="IPR036653">
    <property type="entry name" value="CinA-like_C"/>
</dbReference>
<feature type="domain" description="Cytidyltransferase-like" evidence="1">
    <location>
        <begin position="226"/>
        <end position="386"/>
    </location>
</feature>
<dbReference type="InterPro" id="IPR014729">
    <property type="entry name" value="Rossmann-like_a/b/a_fold"/>
</dbReference>
<dbReference type="KEGG" id="amuc:Pan181_39560"/>
<accession>A0A518ASN9</accession>
<protein>
    <recommendedName>
        <fullName evidence="1">Cytidyltransferase-like domain-containing protein</fullName>
    </recommendedName>
</protein>
<gene>
    <name evidence="2" type="ORF">Pan181_39560</name>
</gene>
<evidence type="ECO:0000259" key="1">
    <source>
        <dbReference type="Pfam" id="PF01467"/>
    </source>
</evidence>
<dbReference type="Gene3D" id="3.40.50.620">
    <property type="entry name" value="HUPs"/>
    <property type="match status" value="1"/>
</dbReference>
<name>A0A518ASN9_9BACT</name>
<dbReference type="AlphaFoldDB" id="A0A518ASN9"/>
<dbReference type="PANTHER" id="PTHR31285:SF0">
    <property type="entry name" value="NICOTINAMIDE MONONUCLEOTIDE ADENYLYLTRANSFERASE"/>
    <property type="match status" value="1"/>
</dbReference>
<dbReference type="SUPFAM" id="SSF52374">
    <property type="entry name" value="Nucleotidylyl transferase"/>
    <property type="match status" value="1"/>
</dbReference>
<dbReference type="PANTHER" id="PTHR31285">
    <property type="entry name" value="NICOTINAMIDE MONONUCLEOTIDE ADENYLYLTRANSFERASE"/>
    <property type="match status" value="1"/>
</dbReference>
<dbReference type="SUPFAM" id="SSF142433">
    <property type="entry name" value="CinA-like"/>
    <property type="match status" value="1"/>
</dbReference>
<dbReference type="Pfam" id="PF01467">
    <property type="entry name" value="CTP_transf_like"/>
    <property type="match status" value="1"/>
</dbReference>
<dbReference type="GO" id="GO:0005737">
    <property type="term" value="C:cytoplasm"/>
    <property type="evidence" value="ECO:0007669"/>
    <property type="project" value="TreeGrafter"/>
</dbReference>
<dbReference type="Proteomes" id="UP000315750">
    <property type="component" value="Chromosome"/>
</dbReference>
<dbReference type="GO" id="GO:0000309">
    <property type="term" value="F:nicotinamide-nucleotide adenylyltransferase activity"/>
    <property type="evidence" value="ECO:0007669"/>
    <property type="project" value="TreeGrafter"/>
</dbReference>
<reference evidence="2 3" key="1">
    <citation type="submission" date="2019-02" db="EMBL/GenBank/DDBJ databases">
        <title>Deep-cultivation of Planctomycetes and their phenomic and genomic characterization uncovers novel biology.</title>
        <authorList>
            <person name="Wiegand S."/>
            <person name="Jogler M."/>
            <person name="Boedeker C."/>
            <person name="Pinto D."/>
            <person name="Vollmers J."/>
            <person name="Rivas-Marin E."/>
            <person name="Kohn T."/>
            <person name="Peeters S.H."/>
            <person name="Heuer A."/>
            <person name="Rast P."/>
            <person name="Oberbeckmann S."/>
            <person name="Bunk B."/>
            <person name="Jeske O."/>
            <person name="Meyerdierks A."/>
            <person name="Storesund J.E."/>
            <person name="Kallscheuer N."/>
            <person name="Luecker S."/>
            <person name="Lage O.M."/>
            <person name="Pohl T."/>
            <person name="Merkel B.J."/>
            <person name="Hornburger P."/>
            <person name="Mueller R.-W."/>
            <person name="Bruemmer F."/>
            <person name="Labrenz M."/>
            <person name="Spormann A.M."/>
            <person name="Op den Camp H."/>
            <person name="Overmann J."/>
            <person name="Amann R."/>
            <person name="Jetten M.S.M."/>
            <person name="Mascher T."/>
            <person name="Medema M.H."/>
            <person name="Devos D.P."/>
            <person name="Kaster A.-K."/>
            <person name="Ovreas L."/>
            <person name="Rohde M."/>
            <person name="Galperin M.Y."/>
            <person name="Jogler C."/>
        </authorList>
    </citation>
    <scope>NUCLEOTIDE SEQUENCE [LARGE SCALE GENOMIC DNA]</scope>
    <source>
        <strain evidence="2 3">Pan181</strain>
    </source>
</reference>
<sequence>MATNSFPSLSPPVPTLPMKSSELELIQAIHASPMRAVIAMTGGGSSAIGELLTVPGGSQTVLDAQVPYSLAALSEWLGAEPEQACCERTARAMAMAAFMRARKLDDSDAAIAGVAVTASLATDRPKRGEHRIHVAYQTRSTTCALSLVLAKGARTREQEETLTARLVLHALAEAAGLRSRMELELLSNEKVTRRQVDGQQDWQKLLSGEVPFVSSQSRGATDTIAIYPGAFNPLHAGHVEIAALAEEILDCHLLYELSIANVDKPPLDYVEIESRAVQFEGKPLLLTSAATFVEKAKLFPNTTFVVGADTIARIGDARYYGGSIRQRDMAIAELAELGAKFLVFGRQISGEYQSLKTLGLPRSLVQISTAVAESTFRKDLSSSELRHSLH</sequence>
<dbReference type="InterPro" id="IPR004821">
    <property type="entry name" value="Cyt_trans-like"/>
</dbReference>
<evidence type="ECO:0000313" key="2">
    <source>
        <dbReference type="EMBL" id="QDU57734.1"/>
    </source>
</evidence>
<keyword evidence="3" id="KW-1185">Reference proteome</keyword>
<dbReference type="GO" id="GO:0016887">
    <property type="term" value="F:ATP hydrolysis activity"/>
    <property type="evidence" value="ECO:0007669"/>
    <property type="project" value="TreeGrafter"/>
</dbReference>
<organism evidence="2 3">
    <name type="scientific">Aeoliella mucimassa</name>
    <dbReference type="NCBI Taxonomy" id="2527972"/>
    <lineage>
        <taxon>Bacteria</taxon>
        <taxon>Pseudomonadati</taxon>
        <taxon>Planctomycetota</taxon>
        <taxon>Planctomycetia</taxon>
        <taxon>Pirellulales</taxon>
        <taxon>Lacipirellulaceae</taxon>
        <taxon>Aeoliella</taxon>
    </lineage>
</organism>
<proteinExistence type="predicted"/>
<evidence type="ECO:0000313" key="3">
    <source>
        <dbReference type="Proteomes" id="UP000315750"/>
    </source>
</evidence>
<dbReference type="EMBL" id="CP036278">
    <property type="protein sequence ID" value="QDU57734.1"/>
    <property type="molecule type" value="Genomic_DNA"/>
</dbReference>